<proteinExistence type="predicted"/>
<protein>
    <submittedName>
        <fullName evidence="2">Uncharacterized protein</fullName>
    </submittedName>
</protein>
<evidence type="ECO:0000313" key="2">
    <source>
        <dbReference type="EMBL" id="KAJ5070859.1"/>
    </source>
</evidence>
<name>A0A9Q0R9M5_ANAIG</name>
<feature type="region of interest" description="Disordered" evidence="1">
    <location>
        <begin position="15"/>
        <end position="119"/>
    </location>
</feature>
<sequence>MGPESKKKFAQIARKFKKGKTNKSLKYSALPINDPDENPEKISKPKKNKKKSKNVEKQELNDSISDSSDDGIELNNFSIYPNLNEKQTSNPDLKQERGKSVSSDDSLDFEIDVKDKKKK</sequence>
<dbReference type="Proteomes" id="UP001149090">
    <property type="component" value="Unassembled WGS sequence"/>
</dbReference>
<keyword evidence="3" id="KW-1185">Reference proteome</keyword>
<organism evidence="2 3">
    <name type="scientific">Anaeramoeba ignava</name>
    <name type="common">Anaerobic marine amoeba</name>
    <dbReference type="NCBI Taxonomy" id="1746090"/>
    <lineage>
        <taxon>Eukaryota</taxon>
        <taxon>Metamonada</taxon>
        <taxon>Anaeramoebidae</taxon>
        <taxon>Anaeramoeba</taxon>
    </lineage>
</organism>
<accession>A0A9Q0R9M5</accession>
<evidence type="ECO:0000256" key="1">
    <source>
        <dbReference type="SAM" id="MobiDB-lite"/>
    </source>
</evidence>
<feature type="compositionally biased region" description="Polar residues" evidence="1">
    <location>
        <begin position="75"/>
        <end position="92"/>
    </location>
</feature>
<gene>
    <name evidence="2" type="ORF">M0811_01840</name>
</gene>
<dbReference type="AlphaFoldDB" id="A0A9Q0R9M5"/>
<reference evidence="2" key="1">
    <citation type="submission" date="2022-10" db="EMBL/GenBank/DDBJ databases">
        <title>Novel sulphate-reducing endosymbionts in the free-living metamonad Anaeramoeba.</title>
        <authorList>
            <person name="Jerlstrom-Hultqvist J."/>
            <person name="Cepicka I."/>
            <person name="Gallot-Lavallee L."/>
            <person name="Salas-Leiva D."/>
            <person name="Curtis B.A."/>
            <person name="Zahonova K."/>
            <person name="Pipaliya S."/>
            <person name="Dacks J."/>
            <person name="Roger A.J."/>
        </authorList>
    </citation>
    <scope>NUCLEOTIDE SEQUENCE</scope>
    <source>
        <strain evidence="2">BMAN</strain>
    </source>
</reference>
<comment type="caution">
    <text evidence="2">The sequence shown here is derived from an EMBL/GenBank/DDBJ whole genome shotgun (WGS) entry which is preliminary data.</text>
</comment>
<evidence type="ECO:0000313" key="3">
    <source>
        <dbReference type="Proteomes" id="UP001149090"/>
    </source>
</evidence>
<dbReference type="EMBL" id="JAPDFW010000092">
    <property type="protein sequence ID" value="KAJ5070859.1"/>
    <property type="molecule type" value="Genomic_DNA"/>
</dbReference>